<proteinExistence type="predicted"/>
<keyword evidence="3" id="KW-1185">Reference proteome</keyword>
<gene>
    <name evidence="2" type="ORF">DVR12_24570</name>
</gene>
<dbReference type="EMBL" id="QPMM01000015">
    <property type="protein sequence ID" value="RFS19151.1"/>
    <property type="molecule type" value="Genomic_DNA"/>
</dbReference>
<feature type="transmembrane region" description="Helical" evidence="1">
    <location>
        <begin position="35"/>
        <end position="58"/>
    </location>
</feature>
<keyword evidence="1" id="KW-0812">Transmembrane</keyword>
<evidence type="ECO:0000313" key="2">
    <source>
        <dbReference type="EMBL" id="RFS19151.1"/>
    </source>
</evidence>
<comment type="caution">
    <text evidence="2">The sequence shown here is derived from an EMBL/GenBank/DDBJ whole genome shotgun (WGS) entry which is preliminary data.</text>
</comment>
<feature type="transmembrane region" description="Helical" evidence="1">
    <location>
        <begin position="89"/>
        <end position="109"/>
    </location>
</feature>
<protein>
    <submittedName>
        <fullName evidence="2">Uncharacterized protein</fullName>
    </submittedName>
</protein>
<sequence>MKRIIITSIFGILSLSAYSQPLEGLNKEMMVELERSIILLVFLFMISSLILSLMRMILDNRLKNKMIEKGVPVEVIANMLPKKSELTSTAKYFCILTAICVGLLLISFFPPLGLHSAAIMGFCIATGLLGYYFWSQKISK</sequence>
<dbReference type="Proteomes" id="UP000260644">
    <property type="component" value="Unassembled WGS sequence"/>
</dbReference>
<organism evidence="2 3">
    <name type="scientific">Chitinophaga silvatica</name>
    <dbReference type="NCBI Taxonomy" id="2282649"/>
    <lineage>
        <taxon>Bacteria</taxon>
        <taxon>Pseudomonadati</taxon>
        <taxon>Bacteroidota</taxon>
        <taxon>Chitinophagia</taxon>
        <taxon>Chitinophagales</taxon>
        <taxon>Chitinophagaceae</taxon>
        <taxon>Chitinophaga</taxon>
    </lineage>
</organism>
<name>A0A3E1Y3A3_9BACT</name>
<evidence type="ECO:0000313" key="3">
    <source>
        <dbReference type="Proteomes" id="UP000260644"/>
    </source>
</evidence>
<dbReference type="RefSeq" id="WP_116978466.1">
    <property type="nucleotide sequence ID" value="NZ_QPMM01000015.1"/>
</dbReference>
<evidence type="ECO:0000256" key="1">
    <source>
        <dbReference type="SAM" id="Phobius"/>
    </source>
</evidence>
<accession>A0A3E1Y3A3</accession>
<reference evidence="2 3" key="1">
    <citation type="submission" date="2018-07" db="EMBL/GenBank/DDBJ databases">
        <title>Chitinophaga K2CV101002-2 sp. nov., isolated from a monsoon evergreen broad-leaved forest soil.</title>
        <authorList>
            <person name="Lv Y."/>
        </authorList>
    </citation>
    <scope>NUCLEOTIDE SEQUENCE [LARGE SCALE GENOMIC DNA]</scope>
    <source>
        <strain evidence="2 3">GDMCC 1.1288</strain>
    </source>
</reference>
<feature type="transmembrane region" description="Helical" evidence="1">
    <location>
        <begin position="115"/>
        <end position="134"/>
    </location>
</feature>
<dbReference type="OrthoDB" id="671828at2"/>
<keyword evidence="1" id="KW-0472">Membrane</keyword>
<keyword evidence="1" id="KW-1133">Transmembrane helix</keyword>
<dbReference type="AlphaFoldDB" id="A0A3E1Y3A3"/>